<keyword evidence="2" id="KW-1185">Reference proteome</keyword>
<protein>
    <submittedName>
        <fullName evidence="1">Uncharacterized protein</fullName>
    </submittedName>
</protein>
<evidence type="ECO:0000313" key="2">
    <source>
        <dbReference type="Proteomes" id="UP000288024"/>
    </source>
</evidence>
<proteinExistence type="predicted"/>
<comment type="caution">
    <text evidence="1">The sequence shown here is derived from an EMBL/GenBank/DDBJ whole genome shotgun (WGS) entry which is preliminary data.</text>
</comment>
<organism evidence="1 2">
    <name type="scientific">Niallia taxi</name>
    <dbReference type="NCBI Taxonomy" id="2499688"/>
    <lineage>
        <taxon>Bacteria</taxon>
        <taxon>Bacillati</taxon>
        <taxon>Bacillota</taxon>
        <taxon>Bacilli</taxon>
        <taxon>Bacillales</taxon>
        <taxon>Bacillaceae</taxon>
        <taxon>Niallia</taxon>
    </lineage>
</organism>
<accession>A0A3S3SIU2</accession>
<name>A0A3S3SIU2_9BACI</name>
<reference evidence="1 2" key="1">
    <citation type="submission" date="2019-01" db="EMBL/GenBank/DDBJ databases">
        <title>Bacillus sp. M5HDSG1-1, whole genome shotgun sequence.</title>
        <authorList>
            <person name="Tuo L."/>
        </authorList>
    </citation>
    <scope>NUCLEOTIDE SEQUENCE [LARGE SCALE GENOMIC DNA]</scope>
    <source>
        <strain evidence="1 2">M5HDSG1-1</strain>
    </source>
</reference>
<dbReference type="EMBL" id="RZTZ01000007">
    <property type="protein sequence ID" value="RVT60164.1"/>
    <property type="molecule type" value="Genomic_DNA"/>
</dbReference>
<dbReference type="RefSeq" id="WP_127739416.1">
    <property type="nucleotide sequence ID" value="NZ_CP196003.1"/>
</dbReference>
<sequence>MKKFQIHLSFRNGNKHTFIEWAPGDREIINRITNSALGRWYVFTDNYVRYQVLKEEIVSIGVSLTNEQMNDYNKQQNDYLQQYGDSESY</sequence>
<gene>
    <name evidence="1" type="ORF">EM808_17090</name>
</gene>
<dbReference type="Proteomes" id="UP000288024">
    <property type="component" value="Unassembled WGS sequence"/>
</dbReference>
<evidence type="ECO:0000313" key="1">
    <source>
        <dbReference type="EMBL" id="RVT60164.1"/>
    </source>
</evidence>
<dbReference type="AlphaFoldDB" id="A0A3S3SIU2"/>